<feature type="non-terminal residue" evidence="1">
    <location>
        <position position="1"/>
    </location>
</feature>
<evidence type="ECO:0000313" key="2">
    <source>
        <dbReference type="Proteomes" id="UP001174909"/>
    </source>
</evidence>
<protein>
    <submittedName>
        <fullName evidence="1">Uncharacterized protein</fullName>
    </submittedName>
</protein>
<reference evidence="1" key="1">
    <citation type="submission" date="2023-03" db="EMBL/GenBank/DDBJ databases">
        <authorList>
            <person name="Steffen K."/>
            <person name="Cardenas P."/>
        </authorList>
    </citation>
    <scope>NUCLEOTIDE SEQUENCE</scope>
</reference>
<sequence>RSTQTQFDGKNKETTYVYCQVTLTCISGGQFNGQPGHLFQMKITKTRASGPLFQKAAADMAREEGFDGWDAEIQKTFTKNMGGWFMYFQGDDGAIPVEFHAKEDDPSSINFKKRIIADIQADFKMKGSRKEADPTSAHRSRY</sequence>
<name>A0AA35S8M3_GEOBA</name>
<dbReference type="AlphaFoldDB" id="A0AA35S8M3"/>
<proteinExistence type="predicted"/>
<keyword evidence="2" id="KW-1185">Reference proteome</keyword>
<comment type="caution">
    <text evidence="1">The sequence shown here is derived from an EMBL/GenBank/DDBJ whole genome shotgun (WGS) entry which is preliminary data.</text>
</comment>
<feature type="non-terminal residue" evidence="1">
    <location>
        <position position="142"/>
    </location>
</feature>
<accession>A0AA35S8M3</accession>
<dbReference type="Proteomes" id="UP001174909">
    <property type="component" value="Unassembled WGS sequence"/>
</dbReference>
<dbReference type="EMBL" id="CASHTH010002154">
    <property type="protein sequence ID" value="CAI8025500.1"/>
    <property type="molecule type" value="Genomic_DNA"/>
</dbReference>
<gene>
    <name evidence="1" type="ORF">GBAR_LOCUS14728</name>
</gene>
<organism evidence="1 2">
    <name type="scientific">Geodia barretti</name>
    <name type="common">Barrett's horny sponge</name>
    <dbReference type="NCBI Taxonomy" id="519541"/>
    <lineage>
        <taxon>Eukaryota</taxon>
        <taxon>Metazoa</taxon>
        <taxon>Porifera</taxon>
        <taxon>Demospongiae</taxon>
        <taxon>Heteroscleromorpha</taxon>
        <taxon>Tetractinellida</taxon>
        <taxon>Astrophorina</taxon>
        <taxon>Geodiidae</taxon>
        <taxon>Geodia</taxon>
    </lineage>
</organism>
<evidence type="ECO:0000313" key="1">
    <source>
        <dbReference type="EMBL" id="CAI8025500.1"/>
    </source>
</evidence>